<dbReference type="KEGG" id="fsi:Flexsi_1839"/>
<organism evidence="10 11">
    <name type="scientific">Flexistipes sinusarabici (strain ATCC 49648 / DSM 4947 / MAS 10)</name>
    <dbReference type="NCBI Taxonomy" id="717231"/>
    <lineage>
        <taxon>Bacteria</taxon>
        <taxon>Pseudomonadati</taxon>
        <taxon>Deferribacterota</taxon>
        <taxon>Deferribacteres</taxon>
        <taxon>Deferribacterales</taxon>
        <taxon>Flexistipitaceae</taxon>
        <taxon>Flexistipes</taxon>
    </lineage>
</organism>
<evidence type="ECO:0000259" key="9">
    <source>
        <dbReference type="Pfam" id="PF02224"/>
    </source>
</evidence>
<protein>
    <recommendedName>
        <fullName evidence="8">Cytidylate kinase</fullName>
        <shortName evidence="8">CK</shortName>
        <ecNumber evidence="8">2.7.4.25</ecNumber>
    </recommendedName>
    <alternativeName>
        <fullName evidence="8">Cytidine monophosphate kinase</fullName>
        <shortName evidence="8">CMP kinase</shortName>
    </alternativeName>
</protein>
<keyword evidence="8" id="KW-0963">Cytoplasm</keyword>
<reference evidence="10 11" key="1">
    <citation type="journal article" date="2011" name="Stand. Genomic Sci.">
        <title>Genome sequence of the moderately thermophilic halophile Flexistipes sinusarabici strain (MAS10).</title>
        <authorList>
            <person name="Lapidus A."/>
            <person name="Chertkov O."/>
            <person name="Nolan M."/>
            <person name="Lucas S."/>
            <person name="Hammon N."/>
            <person name="Deshpande S."/>
            <person name="Cheng J.F."/>
            <person name="Tapia R."/>
            <person name="Han C."/>
            <person name="Goodwin L."/>
            <person name="Pitluck S."/>
            <person name="Liolios K."/>
            <person name="Pagani I."/>
            <person name="Ivanova N."/>
            <person name="Huntemann M."/>
            <person name="Mavromatis K."/>
            <person name="Mikhailova N."/>
            <person name="Pati A."/>
            <person name="Chen A."/>
            <person name="Palaniappan K."/>
            <person name="Land M."/>
            <person name="Hauser L."/>
            <person name="Brambilla E.M."/>
            <person name="Rohde M."/>
            <person name="Abt B."/>
            <person name="Spring S."/>
            <person name="Goker M."/>
            <person name="Bristow J."/>
            <person name="Eisen J.A."/>
            <person name="Markowitz V."/>
            <person name="Hugenholtz P."/>
            <person name="Kyrpides N.C."/>
            <person name="Klenk H.P."/>
            <person name="Woyke T."/>
        </authorList>
    </citation>
    <scope>NUCLEOTIDE SEQUENCE [LARGE SCALE GENOMIC DNA]</scope>
    <source>
        <strain evidence="11">DSM 4947 / MAS 10</strain>
    </source>
</reference>
<evidence type="ECO:0000256" key="8">
    <source>
        <dbReference type="HAMAP-Rule" id="MF_00238"/>
    </source>
</evidence>
<dbReference type="GO" id="GO:0005524">
    <property type="term" value="F:ATP binding"/>
    <property type="evidence" value="ECO:0007669"/>
    <property type="project" value="UniProtKB-UniRule"/>
</dbReference>
<accession>F8E3X5</accession>
<comment type="catalytic activity">
    <reaction evidence="7 8">
        <text>CMP + ATP = CDP + ADP</text>
        <dbReference type="Rhea" id="RHEA:11600"/>
        <dbReference type="ChEBI" id="CHEBI:30616"/>
        <dbReference type="ChEBI" id="CHEBI:58069"/>
        <dbReference type="ChEBI" id="CHEBI:60377"/>
        <dbReference type="ChEBI" id="CHEBI:456216"/>
        <dbReference type="EC" id="2.7.4.25"/>
    </reaction>
</comment>
<keyword evidence="3 8" id="KW-0547">Nucleotide-binding</keyword>
<dbReference type="AlphaFoldDB" id="F8E3X5"/>
<dbReference type="CDD" id="cd02020">
    <property type="entry name" value="CMPK"/>
    <property type="match status" value="1"/>
</dbReference>
<name>F8E3X5_FLESM</name>
<dbReference type="HOGENOM" id="CLU_079959_0_2_0"/>
<feature type="binding site" evidence="8">
    <location>
        <begin position="7"/>
        <end position="15"/>
    </location>
    <ligand>
        <name>ATP</name>
        <dbReference type="ChEBI" id="CHEBI:30616"/>
    </ligand>
</feature>
<dbReference type="Proteomes" id="UP000006621">
    <property type="component" value="Chromosome"/>
</dbReference>
<feature type="domain" description="Cytidylate kinase" evidence="9">
    <location>
        <begin position="3"/>
        <end position="217"/>
    </location>
</feature>
<dbReference type="Pfam" id="PF02224">
    <property type="entry name" value="Cytidylate_kin"/>
    <property type="match status" value="1"/>
</dbReference>
<keyword evidence="4 8" id="KW-0418">Kinase</keyword>
<dbReference type="SUPFAM" id="SSF52540">
    <property type="entry name" value="P-loop containing nucleoside triphosphate hydrolases"/>
    <property type="match status" value="1"/>
</dbReference>
<evidence type="ECO:0000256" key="2">
    <source>
        <dbReference type="ARBA" id="ARBA00022679"/>
    </source>
</evidence>
<gene>
    <name evidence="8" type="primary">cmk</name>
    <name evidence="10" type="ordered locus">Flexsi_1839</name>
</gene>
<proteinExistence type="inferred from homology"/>
<dbReference type="InterPro" id="IPR027417">
    <property type="entry name" value="P-loop_NTPase"/>
</dbReference>
<dbReference type="EC" id="2.7.4.25" evidence="8"/>
<comment type="similarity">
    <text evidence="1 8">Belongs to the cytidylate kinase family. Type 1 subfamily.</text>
</comment>
<dbReference type="RefSeq" id="WP_013886945.1">
    <property type="nucleotide sequence ID" value="NC_015672.1"/>
</dbReference>
<evidence type="ECO:0000256" key="5">
    <source>
        <dbReference type="ARBA" id="ARBA00022840"/>
    </source>
</evidence>
<dbReference type="GO" id="GO:0036431">
    <property type="term" value="F:dCMP kinase activity"/>
    <property type="evidence" value="ECO:0007669"/>
    <property type="project" value="InterPro"/>
</dbReference>
<reference evidence="11" key="2">
    <citation type="submission" date="2011-06" db="EMBL/GenBank/DDBJ databases">
        <title>The complete genome of Flexistipes sinusarabici DSM 4947.</title>
        <authorList>
            <person name="Lucas S."/>
            <person name="Han J."/>
            <person name="Lapidus A."/>
            <person name="Bruce D."/>
            <person name="Goodwin L."/>
            <person name="Pitluck S."/>
            <person name="Peters L."/>
            <person name="Kyrpides N."/>
            <person name="Mavromatis K."/>
            <person name="Ivanova N."/>
            <person name="Mikhailova N."/>
            <person name="Chertkov O."/>
            <person name="Detter J.C."/>
            <person name="Tapia R."/>
            <person name="Han C."/>
            <person name="Land M."/>
            <person name="Hauser L."/>
            <person name="Markowitz V."/>
            <person name="Cheng J.-F."/>
            <person name="Hugenholtz P."/>
            <person name="Woyke T."/>
            <person name="Wu D."/>
            <person name="Spring S."/>
            <person name="Schroeder M."/>
            <person name="Brambilla E."/>
            <person name="Klenk H.-P."/>
            <person name="Eisen J.A."/>
        </authorList>
    </citation>
    <scope>NUCLEOTIDE SEQUENCE [LARGE SCALE GENOMIC DNA]</scope>
    <source>
        <strain evidence="11">DSM 4947 / MAS 10</strain>
    </source>
</reference>
<evidence type="ECO:0000256" key="1">
    <source>
        <dbReference type="ARBA" id="ARBA00009427"/>
    </source>
</evidence>
<dbReference type="GO" id="GO:0005737">
    <property type="term" value="C:cytoplasm"/>
    <property type="evidence" value="ECO:0007669"/>
    <property type="project" value="UniProtKB-SubCell"/>
</dbReference>
<evidence type="ECO:0000256" key="3">
    <source>
        <dbReference type="ARBA" id="ARBA00022741"/>
    </source>
</evidence>
<keyword evidence="2 8" id="KW-0808">Transferase</keyword>
<sequence length="227" mass="25539">MRIAIDGPGGSGKSTISKILAKKLGLIYIDTGAMYRACAYISLKFHVHGDALEELVRNTEIDFLQNDDTQRVILLLKKSEYDVTEAVRTPEVSAKVSEVAADKKIREILTKKQKKLASRKNVIMDGRDIGTEVIPDAEVKIFLNASVDERSRRRYAELKEKYPEISFDEVKDDLVKRDETDTKRQTAPLLKAEDAVEVDTTGLTVDEVVQEIMKIVNKKREAGESIQ</sequence>
<comment type="subcellular location">
    <subcellularLocation>
        <location evidence="8">Cytoplasm</location>
    </subcellularLocation>
</comment>
<dbReference type="eggNOG" id="COG0283">
    <property type="taxonomic scope" value="Bacteria"/>
</dbReference>
<dbReference type="EMBL" id="CP002858">
    <property type="protein sequence ID" value="AEI15477.1"/>
    <property type="molecule type" value="Genomic_DNA"/>
</dbReference>
<dbReference type="STRING" id="717231.Flexsi_1839"/>
<evidence type="ECO:0000256" key="6">
    <source>
        <dbReference type="ARBA" id="ARBA00047615"/>
    </source>
</evidence>
<dbReference type="Gene3D" id="3.40.50.300">
    <property type="entry name" value="P-loop containing nucleotide triphosphate hydrolases"/>
    <property type="match status" value="1"/>
</dbReference>
<dbReference type="HAMAP" id="MF_00238">
    <property type="entry name" value="Cytidyl_kinase_type1"/>
    <property type="match status" value="1"/>
</dbReference>
<dbReference type="InterPro" id="IPR011994">
    <property type="entry name" value="Cytidylate_kinase_dom"/>
</dbReference>
<keyword evidence="5 8" id="KW-0067">ATP-binding</keyword>
<evidence type="ECO:0000313" key="11">
    <source>
        <dbReference type="Proteomes" id="UP000006621"/>
    </source>
</evidence>
<keyword evidence="11" id="KW-1185">Reference proteome</keyword>
<dbReference type="GO" id="GO:0006220">
    <property type="term" value="P:pyrimidine nucleotide metabolic process"/>
    <property type="evidence" value="ECO:0007669"/>
    <property type="project" value="UniProtKB-UniRule"/>
</dbReference>
<dbReference type="GO" id="GO:0036430">
    <property type="term" value="F:CMP kinase activity"/>
    <property type="evidence" value="ECO:0007669"/>
    <property type="project" value="RHEA"/>
</dbReference>
<comment type="catalytic activity">
    <reaction evidence="6 8">
        <text>dCMP + ATP = dCDP + ADP</text>
        <dbReference type="Rhea" id="RHEA:25094"/>
        <dbReference type="ChEBI" id="CHEBI:30616"/>
        <dbReference type="ChEBI" id="CHEBI:57566"/>
        <dbReference type="ChEBI" id="CHEBI:58593"/>
        <dbReference type="ChEBI" id="CHEBI:456216"/>
        <dbReference type="EC" id="2.7.4.25"/>
    </reaction>
</comment>
<evidence type="ECO:0000313" key="10">
    <source>
        <dbReference type="EMBL" id="AEI15477.1"/>
    </source>
</evidence>
<dbReference type="NCBIfam" id="TIGR00017">
    <property type="entry name" value="cmk"/>
    <property type="match status" value="1"/>
</dbReference>
<dbReference type="InterPro" id="IPR003136">
    <property type="entry name" value="Cytidylate_kin"/>
</dbReference>
<evidence type="ECO:0000256" key="7">
    <source>
        <dbReference type="ARBA" id="ARBA00048478"/>
    </source>
</evidence>
<evidence type="ECO:0000256" key="4">
    <source>
        <dbReference type="ARBA" id="ARBA00022777"/>
    </source>
</evidence>
<dbReference type="OrthoDB" id="9807434at2"/>